<protein>
    <recommendedName>
        <fullName evidence="1">Carbamoyl phosphate synthase ATP-binding domain-containing protein</fullName>
    </recommendedName>
</protein>
<reference evidence="2" key="1">
    <citation type="submission" date="2021-01" db="EMBL/GenBank/DDBJ databases">
        <title>Metabolic potential, ecology and presence of endohyphal bacteria is reflected in genomic diversity of Mucoromycotina.</title>
        <authorList>
            <person name="Muszewska A."/>
            <person name="Okrasinska A."/>
            <person name="Steczkiewicz K."/>
            <person name="Drgas O."/>
            <person name="Orlowska M."/>
            <person name="Perlinska-Lenart U."/>
            <person name="Aleksandrzak-Piekarczyk T."/>
            <person name="Szatraj K."/>
            <person name="Zielenkiewicz U."/>
            <person name="Pilsyk S."/>
            <person name="Malc E."/>
            <person name="Mieczkowski P."/>
            <person name="Kruszewska J.S."/>
            <person name="Biernat P."/>
            <person name="Pawlowska J."/>
        </authorList>
    </citation>
    <scope>NUCLEOTIDE SEQUENCE</scope>
    <source>
        <strain evidence="2">WA0000018081</strain>
    </source>
</reference>
<sequence length="113" mass="12855">MTSSLSHIKSLKPDTFRIHSIFKVIELNIRLQVTKPKPVIIYEYLVADDSGCIILNTTSELTIGSTYEIKDGHTGVIEKYIRVYSSQLEPCFFSLSNPNTQNNLSLVHLERKI</sequence>
<evidence type="ECO:0000259" key="1">
    <source>
        <dbReference type="PROSITE" id="PS00867"/>
    </source>
</evidence>
<gene>
    <name evidence="2" type="ORF">INT48_001425</name>
</gene>
<dbReference type="InterPro" id="IPR012340">
    <property type="entry name" value="NA-bd_OB-fold"/>
</dbReference>
<dbReference type="InterPro" id="IPR005479">
    <property type="entry name" value="CPAse_ATP-bd"/>
</dbReference>
<evidence type="ECO:0000313" key="2">
    <source>
        <dbReference type="EMBL" id="KAG2231911.1"/>
    </source>
</evidence>
<name>A0A8H7SMW2_9FUNG</name>
<keyword evidence="3" id="KW-1185">Reference proteome</keyword>
<dbReference type="PROSITE" id="PS00867">
    <property type="entry name" value="CPSASE_2"/>
    <property type="match status" value="1"/>
</dbReference>
<organism evidence="2 3">
    <name type="scientific">Thamnidium elegans</name>
    <dbReference type="NCBI Taxonomy" id="101142"/>
    <lineage>
        <taxon>Eukaryota</taxon>
        <taxon>Fungi</taxon>
        <taxon>Fungi incertae sedis</taxon>
        <taxon>Mucoromycota</taxon>
        <taxon>Mucoromycotina</taxon>
        <taxon>Mucoromycetes</taxon>
        <taxon>Mucorales</taxon>
        <taxon>Mucorineae</taxon>
        <taxon>Mucoraceae</taxon>
        <taxon>Thamnidium</taxon>
    </lineage>
</organism>
<dbReference type="GO" id="GO:0005524">
    <property type="term" value="F:ATP binding"/>
    <property type="evidence" value="ECO:0007669"/>
    <property type="project" value="InterPro"/>
</dbReference>
<dbReference type="OrthoDB" id="2274046at2759"/>
<comment type="caution">
    <text evidence="2">The sequence shown here is derived from an EMBL/GenBank/DDBJ whole genome shotgun (WGS) entry which is preliminary data.</text>
</comment>
<dbReference type="SUPFAM" id="SSF50249">
    <property type="entry name" value="Nucleic acid-binding proteins"/>
    <property type="match status" value="1"/>
</dbReference>
<dbReference type="AlphaFoldDB" id="A0A8H7SMW2"/>
<evidence type="ECO:0000313" key="3">
    <source>
        <dbReference type="Proteomes" id="UP000613177"/>
    </source>
</evidence>
<accession>A0A8H7SMW2</accession>
<feature type="domain" description="Carbamoyl phosphate synthase ATP-binding" evidence="1">
    <location>
        <begin position="24"/>
        <end position="31"/>
    </location>
</feature>
<dbReference type="Proteomes" id="UP000613177">
    <property type="component" value="Unassembled WGS sequence"/>
</dbReference>
<proteinExistence type="predicted"/>
<dbReference type="EMBL" id="JAEPRE010000130">
    <property type="protein sequence ID" value="KAG2231911.1"/>
    <property type="molecule type" value="Genomic_DNA"/>
</dbReference>